<proteinExistence type="predicted"/>
<dbReference type="InterPro" id="IPR043917">
    <property type="entry name" value="DUF5753"/>
</dbReference>
<evidence type="ECO:0000256" key="1">
    <source>
        <dbReference type="SAM" id="MobiDB-lite"/>
    </source>
</evidence>
<dbReference type="SMART" id="SM00530">
    <property type="entry name" value="HTH_XRE"/>
    <property type="match status" value="1"/>
</dbReference>
<dbReference type="CDD" id="cd00093">
    <property type="entry name" value="HTH_XRE"/>
    <property type="match status" value="1"/>
</dbReference>
<dbReference type="SUPFAM" id="SSF47413">
    <property type="entry name" value="lambda repressor-like DNA-binding domains"/>
    <property type="match status" value="1"/>
</dbReference>
<feature type="domain" description="HTH cro/C1-type" evidence="2">
    <location>
        <begin position="39"/>
        <end position="92"/>
    </location>
</feature>
<organism evidence="3 4">
    <name type="scientific">Actinomadura craniellae</name>
    <dbReference type="NCBI Taxonomy" id="2231787"/>
    <lineage>
        <taxon>Bacteria</taxon>
        <taxon>Bacillati</taxon>
        <taxon>Actinomycetota</taxon>
        <taxon>Actinomycetes</taxon>
        <taxon>Streptosporangiales</taxon>
        <taxon>Thermomonosporaceae</taxon>
        <taxon>Actinomadura</taxon>
    </lineage>
</organism>
<gene>
    <name evidence="3" type="ORF">DPM19_13575</name>
</gene>
<dbReference type="GO" id="GO:0003677">
    <property type="term" value="F:DNA binding"/>
    <property type="evidence" value="ECO:0007669"/>
    <property type="project" value="InterPro"/>
</dbReference>
<protein>
    <submittedName>
        <fullName evidence="3">Transcriptional regulator</fullName>
    </submittedName>
</protein>
<feature type="compositionally biased region" description="Gly residues" evidence="1">
    <location>
        <begin position="10"/>
        <end position="25"/>
    </location>
</feature>
<accession>A0A365H6M8</accession>
<dbReference type="Gene3D" id="1.10.260.40">
    <property type="entry name" value="lambda repressor-like DNA-binding domains"/>
    <property type="match status" value="1"/>
</dbReference>
<reference evidence="3 4" key="1">
    <citation type="submission" date="2018-06" db="EMBL/GenBank/DDBJ databases">
        <title>Actinomadura craniellae sp. nov. isolated from marine sponge Craniella sp.</title>
        <authorList>
            <person name="Li L."/>
            <person name="Xu Q.H."/>
            <person name="Lin H.W."/>
            <person name="Lu Y.H."/>
        </authorList>
    </citation>
    <scope>NUCLEOTIDE SEQUENCE [LARGE SCALE GENOMIC DNA]</scope>
    <source>
        <strain evidence="3 4">LHW63021</strain>
    </source>
</reference>
<name>A0A365H6M8_9ACTN</name>
<evidence type="ECO:0000313" key="4">
    <source>
        <dbReference type="Proteomes" id="UP000251891"/>
    </source>
</evidence>
<dbReference type="InterPro" id="IPR001387">
    <property type="entry name" value="Cro/C1-type_HTH"/>
</dbReference>
<keyword evidence="4" id="KW-1185">Reference proteome</keyword>
<evidence type="ECO:0000313" key="3">
    <source>
        <dbReference type="EMBL" id="RAY14765.1"/>
    </source>
</evidence>
<dbReference type="EMBL" id="QLYX01000005">
    <property type="protein sequence ID" value="RAY14765.1"/>
    <property type="molecule type" value="Genomic_DNA"/>
</dbReference>
<comment type="caution">
    <text evidence="3">The sequence shown here is derived from an EMBL/GenBank/DDBJ whole genome shotgun (WGS) entry which is preliminary data.</text>
</comment>
<evidence type="ECO:0000259" key="2">
    <source>
        <dbReference type="PROSITE" id="PS50943"/>
    </source>
</evidence>
<sequence length="306" mass="33592">MIAERAAGAAGAGGAAGGGAPGHSRGGPTVVRVMLGGQLRRLREARGMSREEAGQAIRVSRSEIGRVELGHVRVGRREVSELLTLYGIDDERERASVLDLVRQGGVPGWWHQYGDVLPDWFETYVGLEEAADTIRTYEVQFVPGLLQHEDYARAVALLMFAQEPTENVDRRVALRMARQRLLTRPDGPQLQCVVDEAALRRPLGGRRVLRAQLEHLIEVCALPNVTLQIVPFDADIPMAVGCPFTILRFAEPALPDVVYLEQLTSALYLDAPADVADYTHIMGNLKKAAHPPSDTRSILHNFLAEL</sequence>
<dbReference type="PROSITE" id="PS50943">
    <property type="entry name" value="HTH_CROC1"/>
    <property type="match status" value="1"/>
</dbReference>
<dbReference type="Pfam" id="PF19054">
    <property type="entry name" value="DUF5753"/>
    <property type="match status" value="1"/>
</dbReference>
<dbReference type="Pfam" id="PF13560">
    <property type="entry name" value="HTH_31"/>
    <property type="match status" value="1"/>
</dbReference>
<dbReference type="InterPro" id="IPR010982">
    <property type="entry name" value="Lambda_DNA-bd_dom_sf"/>
</dbReference>
<dbReference type="AlphaFoldDB" id="A0A365H6M8"/>
<dbReference type="Proteomes" id="UP000251891">
    <property type="component" value="Unassembled WGS sequence"/>
</dbReference>
<feature type="region of interest" description="Disordered" evidence="1">
    <location>
        <begin position="6"/>
        <end position="28"/>
    </location>
</feature>
<dbReference type="OrthoDB" id="5177725at2"/>